<evidence type="ECO:0000313" key="3">
    <source>
        <dbReference type="EMBL" id="GEP60689.1"/>
    </source>
</evidence>
<name>A0A512NP25_9HYPH</name>
<dbReference type="PANTHER" id="PTHR46696:SF1">
    <property type="entry name" value="CYTOCHROME P450 YJIB-RELATED"/>
    <property type="match status" value="1"/>
</dbReference>
<sequence length="449" mass="48797">MSFLASFITSFATRFRMLLDGLVAPFQVAPAILTASGDGLKAKAATALKDPRVQRISLRLMRAFLPNLVLSKPLITAYPNTGTAIVTRYQDVVEVLDRNADFEVVYEPKMRAITGGENFFLGMQDTALYERDVANLRLAMRRDDVAAIVEPAARRLAEQLVAKQTNRIDVPKDLSQLVPTAIVTDYFGIAGAKNDDLIDWATMMFWYLFIDLAGDSTIASKALDAAASCRSAIDAAIASRKAEGVARDDVLGRCLVLQKANQPGMDDLGIRNYLIGLVIGAIPTISKASVQALDQLLDRPQALESAQAAARAGDDALLAAHVFEAFRFNPVNPVIYRRAACDATIASGSLRARKIPKGTMVLASNLSAMFDPLRMEAPESFRVDRPWGEYMLWGYGMHTCFGAHINRAVVPAILKPLLAKPGLRRAAGSAGRIDAGGTPFPQHFSVEWN</sequence>
<dbReference type="Gene3D" id="1.10.630.10">
    <property type="entry name" value="Cytochrome P450"/>
    <property type="match status" value="1"/>
</dbReference>
<comment type="caution">
    <text evidence="3">The sequence shown here is derived from an EMBL/GenBank/DDBJ whole genome shotgun (WGS) entry which is preliminary data.</text>
</comment>
<dbReference type="InterPro" id="IPR001128">
    <property type="entry name" value="Cyt_P450"/>
</dbReference>
<dbReference type="GO" id="GO:0004497">
    <property type="term" value="F:monooxygenase activity"/>
    <property type="evidence" value="ECO:0007669"/>
    <property type="project" value="InterPro"/>
</dbReference>
<dbReference type="Proteomes" id="UP000321058">
    <property type="component" value="Unassembled WGS sequence"/>
</dbReference>
<proteinExistence type="inferred from homology"/>
<dbReference type="InterPro" id="IPR036396">
    <property type="entry name" value="Cyt_P450_sf"/>
</dbReference>
<dbReference type="OrthoDB" id="9801155at2"/>
<accession>A0A512NP25</accession>
<dbReference type="Pfam" id="PF00067">
    <property type="entry name" value="p450"/>
    <property type="match status" value="1"/>
</dbReference>
<organism evidence="3 4">
    <name type="scientific">Reyranella soli</name>
    <dbReference type="NCBI Taxonomy" id="1230389"/>
    <lineage>
        <taxon>Bacteria</taxon>
        <taxon>Pseudomonadati</taxon>
        <taxon>Pseudomonadota</taxon>
        <taxon>Alphaproteobacteria</taxon>
        <taxon>Hyphomicrobiales</taxon>
        <taxon>Reyranellaceae</taxon>
        <taxon>Reyranella</taxon>
    </lineage>
</organism>
<comment type="similarity">
    <text evidence="2">Belongs to the cytochrome P450 family.</text>
</comment>
<dbReference type="PANTHER" id="PTHR46696">
    <property type="entry name" value="P450, PUTATIVE (EUROFUNG)-RELATED"/>
    <property type="match status" value="1"/>
</dbReference>
<dbReference type="EMBL" id="BKAJ01000176">
    <property type="protein sequence ID" value="GEP60689.1"/>
    <property type="molecule type" value="Genomic_DNA"/>
</dbReference>
<evidence type="ECO:0008006" key="5">
    <source>
        <dbReference type="Google" id="ProtNLM"/>
    </source>
</evidence>
<dbReference type="GO" id="GO:0016705">
    <property type="term" value="F:oxidoreductase activity, acting on paired donors, with incorporation or reduction of molecular oxygen"/>
    <property type="evidence" value="ECO:0007669"/>
    <property type="project" value="InterPro"/>
</dbReference>
<comment type="cofactor">
    <cofactor evidence="1">
        <name>heme</name>
        <dbReference type="ChEBI" id="CHEBI:30413"/>
    </cofactor>
</comment>
<dbReference type="GO" id="GO:0005506">
    <property type="term" value="F:iron ion binding"/>
    <property type="evidence" value="ECO:0007669"/>
    <property type="project" value="InterPro"/>
</dbReference>
<protein>
    <recommendedName>
        <fullName evidence="5">Cytochrome P450</fullName>
    </recommendedName>
</protein>
<dbReference type="GO" id="GO:0020037">
    <property type="term" value="F:heme binding"/>
    <property type="evidence" value="ECO:0007669"/>
    <property type="project" value="InterPro"/>
</dbReference>
<evidence type="ECO:0000256" key="1">
    <source>
        <dbReference type="ARBA" id="ARBA00001971"/>
    </source>
</evidence>
<keyword evidence="4" id="KW-1185">Reference proteome</keyword>
<gene>
    <name evidence="3" type="ORF">RSO01_78550</name>
</gene>
<dbReference type="AlphaFoldDB" id="A0A512NP25"/>
<dbReference type="RefSeq" id="WP_147156027.1">
    <property type="nucleotide sequence ID" value="NZ_BKAJ01000176.1"/>
</dbReference>
<reference evidence="3 4" key="1">
    <citation type="submission" date="2019-07" db="EMBL/GenBank/DDBJ databases">
        <title>Whole genome shotgun sequence of Reyranella soli NBRC 108950.</title>
        <authorList>
            <person name="Hosoyama A."/>
            <person name="Uohara A."/>
            <person name="Ohji S."/>
            <person name="Ichikawa N."/>
        </authorList>
    </citation>
    <scope>NUCLEOTIDE SEQUENCE [LARGE SCALE GENOMIC DNA]</scope>
    <source>
        <strain evidence="3 4">NBRC 108950</strain>
    </source>
</reference>
<evidence type="ECO:0000256" key="2">
    <source>
        <dbReference type="ARBA" id="ARBA00010617"/>
    </source>
</evidence>
<dbReference type="SUPFAM" id="SSF48264">
    <property type="entry name" value="Cytochrome P450"/>
    <property type="match status" value="1"/>
</dbReference>
<evidence type="ECO:0000313" key="4">
    <source>
        <dbReference type="Proteomes" id="UP000321058"/>
    </source>
</evidence>
<dbReference type="CDD" id="cd20612">
    <property type="entry name" value="CYP_LDS-like_C"/>
    <property type="match status" value="1"/>
</dbReference>